<dbReference type="GO" id="GO:0005789">
    <property type="term" value="C:endoplasmic reticulum membrane"/>
    <property type="evidence" value="ECO:0000318"/>
    <property type="project" value="GO_Central"/>
</dbReference>
<comment type="similarity">
    <text evidence="2">Belongs to the phytoene/squalene synthase family.</text>
</comment>
<dbReference type="InterPro" id="IPR033904">
    <property type="entry name" value="Trans_IPPS_HH"/>
</dbReference>
<dbReference type="SFLD" id="SFLDS00005">
    <property type="entry name" value="Isoprenoid_Synthase_Type_I"/>
    <property type="match status" value="1"/>
</dbReference>
<keyword evidence="4" id="KW-1185">Reference proteome</keyword>
<accession>A0A9R0K0Z2</accession>
<sequence length="413" mass="47095">MGILGSIVKHPDEIIPLLKLKMAVKKAENQIPPQPHWVFCYSMMAKVSTSFALVMQQLDPQLRNAVCVFYLVLRALDTVEDDMSIAMDVKLPILRDFHQHIYDYEWHFPCGTEDCKVLMDEFHNVSTAFLELDISCQMVIEDMIKRAGEGMAEYICKEVKTVDEYDEYCRYVAGPIGLGLSKLFHNPGPEDLAPEDLSNSMALFLQKTNIIHDYLEDINEIPKPRKFWPREIWSKYVNQLEDLKCEENLEKAVECLNEMVTNSLSHVEDCLTYLSALRDHAIFRASAIPLIMSMGILALCYNNIQFFKGPVNMRRGLAAIVFDQTNTMPDVYGAFYDLMSMMKSKVDKKDPNATETLSKIEAIQTICRDSGTLNTGKLNIVRTKSAYSPIMKMVFLIVLAIIFGRLSSNRHDA</sequence>
<keyword evidence="3" id="KW-1133">Transmembrane helix</keyword>
<dbReference type="OrthoDB" id="431150at2759"/>
<dbReference type="SUPFAM" id="SSF48576">
    <property type="entry name" value="Terpenoid synthases"/>
    <property type="match status" value="1"/>
</dbReference>
<dbReference type="GO" id="GO:0051996">
    <property type="term" value="F:squalene synthase [NAD(P)H] activity"/>
    <property type="evidence" value="ECO:0000318"/>
    <property type="project" value="GO_Central"/>
</dbReference>
<reference evidence="5" key="2">
    <citation type="submission" date="2025-08" db="UniProtKB">
        <authorList>
            <consortium name="RefSeq"/>
        </authorList>
    </citation>
    <scope>IDENTIFICATION</scope>
    <source>
        <tissue evidence="5">Leaf</tissue>
    </source>
</reference>
<protein>
    <submittedName>
        <fullName evidence="5">Squalene synthase 2</fullName>
    </submittedName>
</protein>
<feature type="transmembrane region" description="Helical" evidence="3">
    <location>
        <begin position="386"/>
        <end position="406"/>
    </location>
</feature>
<evidence type="ECO:0000256" key="2">
    <source>
        <dbReference type="ARBA" id="ARBA00006251"/>
    </source>
</evidence>
<gene>
    <name evidence="5" type="primary">LOC110793851</name>
</gene>
<organism evidence="4 5">
    <name type="scientific">Spinacia oleracea</name>
    <name type="common">Spinach</name>
    <dbReference type="NCBI Taxonomy" id="3562"/>
    <lineage>
        <taxon>Eukaryota</taxon>
        <taxon>Viridiplantae</taxon>
        <taxon>Streptophyta</taxon>
        <taxon>Embryophyta</taxon>
        <taxon>Tracheophyta</taxon>
        <taxon>Spermatophyta</taxon>
        <taxon>Magnoliopsida</taxon>
        <taxon>eudicotyledons</taxon>
        <taxon>Gunneridae</taxon>
        <taxon>Pentapetalae</taxon>
        <taxon>Caryophyllales</taxon>
        <taxon>Chenopodiaceae</taxon>
        <taxon>Chenopodioideae</taxon>
        <taxon>Anserineae</taxon>
        <taxon>Spinacia</taxon>
    </lineage>
</organism>
<dbReference type="InterPro" id="IPR008949">
    <property type="entry name" value="Isoprenoid_synthase_dom_sf"/>
</dbReference>
<dbReference type="AlphaFoldDB" id="A0A9R0K0Z2"/>
<dbReference type="Pfam" id="PF00494">
    <property type="entry name" value="SQS_PSY"/>
    <property type="match status" value="1"/>
</dbReference>
<dbReference type="FunFam" id="1.10.600.10:FF:000012">
    <property type="entry name" value="Squalene synthase 1"/>
    <property type="match status" value="1"/>
</dbReference>
<dbReference type="Gene3D" id="1.10.600.10">
    <property type="entry name" value="Farnesyl Diphosphate Synthase"/>
    <property type="match status" value="1"/>
</dbReference>
<evidence type="ECO:0000313" key="5">
    <source>
        <dbReference type="RefSeq" id="XP_021854471.1"/>
    </source>
</evidence>
<dbReference type="GeneID" id="110793851"/>
<dbReference type="Proteomes" id="UP000813463">
    <property type="component" value="Chromosome 4"/>
</dbReference>
<keyword evidence="3" id="KW-0472">Membrane</keyword>
<dbReference type="GO" id="GO:0008610">
    <property type="term" value="P:lipid biosynthetic process"/>
    <property type="evidence" value="ECO:0007669"/>
    <property type="project" value="InterPro"/>
</dbReference>
<evidence type="ECO:0000256" key="1">
    <source>
        <dbReference type="ARBA" id="ARBA00001946"/>
    </source>
</evidence>
<dbReference type="GO" id="GO:0045338">
    <property type="term" value="P:farnesyl diphosphate metabolic process"/>
    <property type="evidence" value="ECO:0000318"/>
    <property type="project" value="GO_Central"/>
</dbReference>
<dbReference type="PANTHER" id="PTHR11626">
    <property type="entry name" value="FARNESYL-DIPHOSPHATE FARNESYLTRANSFERASE"/>
    <property type="match status" value="1"/>
</dbReference>
<comment type="cofactor">
    <cofactor evidence="1">
        <name>Mg(2+)</name>
        <dbReference type="ChEBI" id="CHEBI:18420"/>
    </cofactor>
</comment>
<dbReference type="CDD" id="cd00683">
    <property type="entry name" value="Trans_IPPS_HH"/>
    <property type="match status" value="1"/>
</dbReference>
<proteinExistence type="inferred from homology"/>
<dbReference type="NCBIfam" id="TIGR01559">
    <property type="entry name" value="squal_synth"/>
    <property type="match status" value="1"/>
</dbReference>
<dbReference type="InterPro" id="IPR044844">
    <property type="entry name" value="Trans_IPPS_euk-type"/>
</dbReference>
<dbReference type="InterPro" id="IPR006449">
    <property type="entry name" value="Squal_synth-like"/>
</dbReference>
<dbReference type="PANTHER" id="PTHR11626:SF2">
    <property type="entry name" value="SQUALENE SYNTHASE"/>
    <property type="match status" value="1"/>
</dbReference>
<keyword evidence="3" id="KW-0812">Transmembrane</keyword>
<evidence type="ECO:0000313" key="4">
    <source>
        <dbReference type="Proteomes" id="UP000813463"/>
    </source>
</evidence>
<dbReference type="KEGG" id="soe:110793851"/>
<name>A0A9R0K0Z2_SPIOL</name>
<feature type="transmembrane region" description="Helical" evidence="3">
    <location>
        <begin position="281"/>
        <end position="304"/>
    </location>
</feature>
<dbReference type="InterPro" id="IPR002060">
    <property type="entry name" value="Squ/phyt_synthse"/>
</dbReference>
<dbReference type="SFLD" id="SFLDG01018">
    <property type="entry name" value="Squalene/Phytoene_Synthase_Lik"/>
    <property type="match status" value="1"/>
</dbReference>
<evidence type="ECO:0000256" key="3">
    <source>
        <dbReference type="SAM" id="Phobius"/>
    </source>
</evidence>
<reference evidence="4" key="1">
    <citation type="journal article" date="2021" name="Nat. Commun.">
        <title>Genomic analyses provide insights into spinach domestication and the genetic basis of agronomic traits.</title>
        <authorList>
            <person name="Cai X."/>
            <person name="Sun X."/>
            <person name="Xu C."/>
            <person name="Sun H."/>
            <person name="Wang X."/>
            <person name="Ge C."/>
            <person name="Zhang Z."/>
            <person name="Wang Q."/>
            <person name="Fei Z."/>
            <person name="Jiao C."/>
            <person name="Wang Q."/>
        </authorList>
    </citation>
    <scope>NUCLEOTIDE SEQUENCE [LARGE SCALE GENOMIC DNA]</scope>
    <source>
        <strain evidence="4">cv. Varoflay</strain>
    </source>
</reference>
<dbReference type="RefSeq" id="XP_021854471.1">
    <property type="nucleotide sequence ID" value="XM_021998779.2"/>
</dbReference>